<evidence type="ECO:0000256" key="1">
    <source>
        <dbReference type="ARBA" id="ARBA00023015"/>
    </source>
</evidence>
<dbReference type="Gene3D" id="1.10.10.60">
    <property type="entry name" value="Homeodomain-like"/>
    <property type="match status" value="2"/>
</dbReference>
<protein>
    <recommendedName>
        <fullName evidence="5">HTH araC/xylS-type domain-containing protein</fullName>
    </recommendedName>
</protein>
<dbReference type="InterPro" id="IPR018062">
    <property type="entry name" value="HTH_AraC-typ_CS"/>
</dbReference>
<comment type="caution">
    <text evidence="6">The sequence shown here is derived from an EMBL/GenBank/DDBJ whole genome shotgun (WGS) entry which is preliminary data.</text>
</comment>
<dbReference type="HOGENOM" id="CLU_605391_0_0_12"/>
<evidence type="ECO:0000256" key="4">
    <source>
        <dbReference type="SAM" id="Phobius"/>
    </source>
</evidence>
<dbReference type="PROSITE" id="PS00041">
    <property type="entry name" value="HTH_ARAC_FAMILY_1"/>
    <property type="match status" value="1"/>
</dbReference>
<dbReference type="PRINTS" id="PR00032">
    <property type="entry name" value="HTHARAC"/>
</dbReference>
<dbReference type="PANTHER" id="PTHR43280:SF2">
    <property type="entry name" value="HTH-TYPE TRANSCRIPTIONAL REGULATOR EXSA"/>
    <property type="match status" value="1"/>
</dbReference>
<keyword evidence="4" id="KW-0472">Membrane</keyword>
<reference evidence="6 7" key="1">
    <citation type="submission" date="2013-04" db="EMBL/GenBank/DDBJ databases">
        <title>The Genome Sequence of Treponema maltophilum ATCC 51939.</title>
        <authorList>
            <consortium name="The Broad Institute Genomics Platform"/>
            <person name="Earl A."/>
            <person name="Ward D."/>
            <person name="Feldgarden M."/>
            <person name="Gevers D."/>
            <person name="Leonetti C."/>
            <person name="Blanton J.M."/>
            <person name="Dewhirst F.E."/>
            <person name="Izard J."/>
            <person name="Walker B."/>
            <person name="Young S."/>
            <person name="Zeng Q."/>
            <person name="Gargeya S."/>
            <person name="Fitzgerald M."/>
            <person name="Haas B."/>
            <person name="Abouelleil A."/>
            <person name="Allen A.W."/>
            <person name="Alvarado L."/>
            <person name="Arachchi H.M."/>
            <person name="Berlin A.M."/>
            <person name="Chapman S.B."/>
            <person name="Gainer-Dewar J."/>
            <person name="Goldberg J."/>
            <person name="Griggs A."/>
            <person name="Gujja S."/>
            <person name="Hansen M."/>
            <person name="Howarth C."/>
            <person name="Imamovic A."/>
            <person name="Ireland A."/>
            <person name="Larimer J."/>
            <person name="McCowan C."/>
            <person name="Murphy C."/>
            <person name="Pearson M."/>
            <person name="Poon T.W."/>
            <person name="Priest M."/>
            <person name="Roberts A."/>
            <person name="Saif S."/>
            <person name="Shea T."/>
            <person name="Sisk P."/>
            <person name="Sykes S."/>
            <person name="Wortman J."/>
            <person name="Nusbaum C."/>
            <person name="Birren B."/>
        </authorList>
    </citation>
    <scope>NUCLEOTIDE SEQUENCE [LARGE SCALE GENOMIC DNA]</scope>
    <source>
        <strain evidence="6 7">ATCC 51939</strain>
    </source>
</reference>
<feature type="transmembrane region" description="Helical" evidence="4">
    <location>
        <begin position="269"/>
        <end position="291"/>
    </location>
</feature>
<evidence type="ECO:0000313" key="7">
    <source>
        <dbReference type="Proteomes" id="UP000014541"/>
    </source>
</evidence>
<feature type="domain" description="HTH araC/xylS-type" evidence="5">
    <location>
        <begin position="344"/>
        <end position="444"/>
    </location>
</feature>
<proteinExistence type="predicted"/>
<dbReference type="GO" id="GO:0043565">
    <property type="term" value="F:sequence-specific DNA binding"/>
    <property type="evidence" value="ECO:0007669"/>
    <property type="project" value="InterPro"/>
</dbReference>
<gene>
    <name evidence="6" type="ORF">HMPREF9194_01251</name>
</gene>
<name>S3L2B5_TREMA</name>
<dbReference type="PANTHER" id="PTHR43280">
    <property type="entry name" value="ARAC-FAMILY TRANSCRIPTIONAL REGULATOR"/>
    <property type="match status" value="1"/>
</dbReference>
<keyword evidence="2" id="KW-0238">DNA-binding</keyword>
<evidence type="ECO:0000313" key="6">
    <source>
        <dbReference type="EMBL" id="EPF30924.1"/>
    </source>
</evidence>
<accession>S3L2B5</accession>
<dbReference type="InterPro" id="IPR020449">
    <property type="entry name" value="Tscrpt_reg_AraC-type_HTH"/>
</dbReference>
<dbReference type="Pfam" id="PF12833">
    <property type="entry name" value="HTH_18"/>
    <property type="match status" value="1"/>
</dbReference>
<dbReference type="SUPFAM" id="SSF46689">
    <property type="entry name" value="Homeodomain-like"/>
    <property type="match status" value="1"/>
</dbReference>
<dbReference type="SMART" id="SM00342">
    <property type="entry name" value="HTH_ARAC"/>
    <property type="match status" value="1"/>
</dbReference>
<organism evidence="6 7">
    <name type="scientific">Treponema maltophilum ATCC 51939</name>
    <dbReference type="NCBI Taxonomy" id="1125699"/>
    <lineage>
        <taxon>Bacteria</taxon>
        <taxon>Pseudomonadati</taxon>
        <taxon>Spirochaetota</taxon>
        <taxon>Spirochaetia</taxon>
        <taxon>Spirochaetales</taxon>
        <taxon>Treponemataceae</taxon>
        <taxon>Treponema</taxon>
    </lineage>
</organism>
<evidence type="ECO:0000256" key="2">
    <source>
        <dbReference type="ARBA" id="ARBA00023125"/>
    </source>
</evidence>
<dbReference type="AlphaFoldDB" id="S3L2B5"/>
<dbReference type="eggNOG" id="COG2207">
    <property type="taxonomic scope" value="Bacteria"/>
</dbReference>
<dbReference type="InterPro" id="IPR009057">
    <property type="entry name" value="Homeodomain-like_sf"/>
</dbReference>
<dbReference type="PROSITE" id="PS01124">
    <property type="entry name" value="HTH_ARAC_FAMILY_2"/>
    <property type="match status" value="1"/>
</dbReference>
<dbReference type="STRING" id="1125699.HMPREF9194_01251"/>
<sequence>MRGMMNEAESTVLKTAQSLNFAMNEIQRLSHILMINADVQLFVTQGPVEQGSSDIQVIIDAQRQLSYTKSVHPAIAALYVYSKKSDYLLEADNAFFDIDTMYSSLFEFEGLNSGQWRTRYLRPVYVNAWLGETGVALNSVSRRIIVYEQTLPLQNVSANTGKLIMLLKTTYFDSLTEPLFSLPESWMCIAGSDGRPLFFRSHAENALQSEAEKLIRSSAKQGENFVPAFTQKIAGRSYRIIVRPLNSTGTVLFSGIPVVPLFFSAGALWFVFPAAVFALCTAALIAFLLRVRTPFAHSESRSQVLIEEKTAEAADKTSGSFEETSDAQNTAAPAVREKDAATVKRILSYIEENYPKSFLNLSQMAKDFGITESFLYYFFRTRIHKSFAQYLEDFRLEKAHDIIETDIKEPVNSLAEKCGYANAQTFRRAFKKKYGLTPSEFKQKVFAESGEL</sequence>
<dbReference type="InterPro" id="IPR018060">
    <property type="entry name" value="HTH_AraC"/>
</dbReference>
<keyword evidence="3" id="KW-0804">Transcription</keyword>
<dbReference type="GO" id="GO:0003700">
    <property type="term" value="F:DNA-binding transcription factor activity"/>
    <property type="evidence" value="ECO:0007669"/>
    <property type="project" value="InterPro"/>
</dbReference>
<dbReference type="EMBL" id="ATFF01000006">
    <property type="protein sequence ID" value="EPF30924.1"/>
    <property type="molecule type" value="Genomic_DNA"/>
</dbReference>
<dbReference type="PATRIC" id="fig|1125699.3.peg.1268"/>
<evidence type="ECO:0000259" key="5">
    <source>
        <dbReference type="PROSITE" id="PS01124"/>
    </source>
</evidence>
<keyword evidence="4" id="KW-1133">Transmembrane helix</keyword>
<keyword evidence="1" id="KW-0805">Transcription regulation</keyword>
<feature type="transmembrane region" description="Helical" evidence="4">
    <location>
        <begin position="245"/>
        <end position="263"/>
    </location>
</feature>
<dbReference type="Proteomes" id="UP000014541">
    <property type="component" value="Unassembled WGS sequence"/>
</dbReference>
<evidence type="ECO:0000256" key="3">
    <source>
        <dbReference type="ARBA" id="ARBA00023163"/>
    </source>
</evidence>
<keyword evidence="4" id="KW-0812">Transmembrane</keyword>
<keyword evidence="7" id="KW-1185">Reference proteome</keyword>